<dbReference type="PANTHER" id="PTHR36562:SF5">
    <property type="entry name" value="SERINE_ARGININE REPETITIVE MATRIX 2"/>
    <property type="match status" value="1"/>
</dbReference>
<feature type="region of interest" description="Disordered" evidence="7">
    <location>
        <begin position="235"/>
        <end position="308"/>
    </location>
</feature>
<dbReference type="GeneID" id="20329381"/>
<dbReference type="Proteomes" id="UP000054324">
    <property type="component" value="Unassembled WGS sequence"/>
</dbReference>
<keyword evidence="4" id="KW-0747">Spliceosome</keyword>
<dbReference type="AlphaFoldDB" id="A0A074Z5U5"/>
<dbReference type="CTD" id="20329381"/>
<dbReference type="InterPro" id="IPR013170">
    <property type="entry name" value="mRNA_splic_Cwf21_dom"/>
</dbReference>
<evidence type="ECO:0000313" key="10">
    <source>
        <dbReference type="Proteomes" id="UP000054324"/>
    </source>
</evidence>
<evidence type="ECO:0000256" key="7">
    <source>
        <dbReference type="SAM" id="MobiDB-lite"/>
    </source>
</evidence>
<dbReference type="EMBL" id="KL597010">
    <property type="protein sequence ID" value="KER20907.1"/>
    <property type="molecule type" value="Genomic_DNA"/>
</dbReference>
<dbReference type="Gene3D" id="6.10.140.420">
    <property type="match status" value="1"/>
</dbReference>
<keyword evidence="5" id="KW-0508">mRNA splicing</keyword>
<dbReference type="Pfam" id="PF08312">
    <property type="entry name" value="cwf21"/>
    <property type="match status" value="1"/>
</dbReference>
<gene>
    <name evidence="9" type="ORF">T265_15216</name>
</gene>
<evidence type="ECO:0000256" key="2">
    <source>
        <dbReference type="ARBA" id="ARBA00005954"/>
    </source>
</evidence>
<evidence type="ECO:0000256" key="1">
    <source>
        <dbReference type="ARBA" id="ARBA00004123"/>
    </source>
</evidence>
<feature type="non-terminal residue" evidence="9">
    <location>
        <position position="1"/>
    </location>
</feature>
<evidence type="ECO:0000256" key="3">
    <source>
        <dbReference type="ARBA" id="ARBA00022664"/>
    </source>
</evidence>
<dbReference type="GO" id="GO:0006397">
    <property type="term" value="P:mRNA processing"/>
    <property type="evidence" value="ECO:0007669"/>
    <property type="project" value="UniProtKB-KW"/>
</dbReference>
<evidence type="ECO:0000313" key="9">
    <source>
        <dbReference type="EMBL" id="KER20907.1"/>
    </source>
</evidence>
<feature type="compositionally biased region" description="Basic and acidic residues" evidence="7">
    <location>
        <begin position="1"/>
        <end position="11"/>
    </location>
</feature>
<organism evidence="9 10">
    <name type="scientific">Opisthorchis viverrini</name>
    <name type="common">Southeast Asian liver fluke</name>
    <dbReference type="NCBI Taxonomy" id="6198"/>
    <lineage>
        <taxon>Eukaryota</taxon>
        <taxon>Metazoa</taxon>
        <taxon>Spiralia</taxon>
        <taxon>Lophotrochozoa</taxon>
        <taxon>Platyhelminthes</taxon>
        <taxon>Trematoda</taxon>
        <taxon>Digenea</taxon>
        <taxon>Opisthorchiida</taxon>
        <taxon>Opisthorchiata</taxon>
        <taxon>Opisthorchiidae</taxon>
        <taxon>Opisthorchis</taxon>
    </lineage>
</organism>
<feature type="region of interest" description="Disordered" evidence="7">
    <location>
        <begin position="1"/>
        <end position="21"/>
    </location>
</feature>
<proteinExistence type="inferred from homology"/>
<feature type="compositionally biased region" description="Basic residues" evidence="7">
    <location>
        <begin position="248"/>
        <end position="264"/>
    </location>
</feature>
<dbReference type="KEGG" id="ovi:T265_15216"/>
<dbReference type="GO" id="GO:0005681">
    <property type="term" value="C:spliceosomal complex"/>
    <property type="evidence" value="ECO:0007669"/>
    <property type="project" value="UniProtKB-KW"/>
</dbReference>
<dbReference type="SMART" id="SM01115">
    <property type="entry name" value="cwf21"/>
    <property type="match status" value="1"/>
</dbReference>
<dbReference type="InterPro" id="IPR051372">
    <property type="entry name" value="CWC21"/>
</dbReference>
<evidence type="ECO:0000256" key="4">
    <source>
        <dbReference type="ARBA" id="ARBA00022728"/>
    </source>
</evidence>
<dbReference type="GO" id="GO:0008380">
    <property type="term" value="P:RNA splicing"/>
    <property type="evidence" value="ECO:0007669"/>
    <property type="project" value="UniProtKB-KW"/>
</dbReference>
<keyword evidence="10" id="KW-1185">Reference proteome</keyword>
<evidence type="ECO:0000256" key="5">
    <source>
        <dbReference type="ARBA" id="ARBA00023187"/>
    </source>
</evidence>
<name>A0A074Z5U5_OPIVI</name>
<evidence type="ECO:0000256" key="6">
    <source>
        <dbReference type="ARBA" id="ARBA00023242"/>
    </source>
</evidence>
<sequence length="347" mass="38889">ERQPLTDKNKTDPGNLGKSLDPVYQSVNPLTSSVFSCTHHFWRPVQSARMYNGIGLPTPRGSGTNGYVQRNLAFISTFKEKIPYKTDDDVKRADAAHFKEPNKEILEHERKRKIEVKCFELEQLMEEQGYMQSEITRKVSAFRASLLEELKAEDRKKSVVAVSVPVAPEPETGRIIPKGTHETAAVNVLKNTVFKEALGIGADFQDGNSLVQANQRREEEMEKKRLLEAQAELKALESSSDESEKIKERTKHRKSKTKKHRKRSPSPSSSEESKRAQIQRGMKVTGSTSAAKGSTVPPSKAIRRSESTLTPIDASIGTDLLRPDPCTVFLGSAIFFRNLHRHCATYV</sequence>
<dbReference type="OrthoDB" id="10267305at2759"/>
<comment type="similarity">
    <text evidence="2">Belongs to the CWC21 family.</text>
</comment>
<dbReference type="CDD" id="cd21373">
    <property type="entry name" value="cwf21_SRRM2-like"/>
    <property type="match status" value="1"/>
</dbReference>
<accession>A0A074Z5U5</accession>
<feature type="domain" description="CWF21" evidence="8">
    <location>
        <begin position="106"/>
        <end position="151"/>
    </location>
</feature>
<reference evidence="9 10" key="1">
    <citation type="submission" date="2013-11" db="EMBL/GenBank/DDBJ databases">
        <title>Opisthorchis viverrini - life in the bile duct.</title>
        <authorList>
            <person name="Young N.D."/>
            <person name="Nagarajan N."/>
            <person name="Lin S.J."/>
            <person name="Korhonen P.K."/>
            <person name="Jex A.R."/>
            <person name="Hall R.S."/>
            <person name="Safavi-Hemami H."/>
            <person name="Kaewkong W."/>
            <person name="Bertrand D."/>
            <person name="Gao S."/>
            <person name="Seet Q."/>
            <person name="Wongkham S."/>
            <person name="Teh B.T."/>
            <person name="Wongkham C."/>
            <person name="Intapan P.M."/>
            <person name="Maleewong W."/>
            <person name="Yang X."/>
            <person name="Hu M."/>
            <person name="Wang Z."/>
            <person name="Hofmann A."/>
            <person name="Sternberg P.W."/>
            <person name="Tan P."/>
            <person name="Wang J."/>
            <person name="Gasser R.B."/>
        </authorList>
    </citation>
    <scope>NUCLEOTIDE SEQUENCE [LARGE SCALE GENOMIC DNA]</scope>
</reference>
<dbReference type="STRING" id="6198.A0A074Z5U5"/>
<dbReference type="PANTHER" id="PTHR36562">
    <property type="entry name" value="SERINE/ARGININE REPETITIVE MATRIX 2"/>
    <property type="match status" value="1"/>
</dbReference>
<evidence type="ECO:0000259" key="8">
    <source>
        <dbReference type="SMART" id="SM01115"/>
    </source>
</evidence>
<protein>
    <recommendedName>
        <fullName evidence="8">CWF21 domain-containing protein</fullName>
    </recommendedName>
</protein>
<comment type="subcellular location">
    <subcellularLocation>
        <location evidence="1">Nucleus</location>
    </subcellularLocation>
</comment>
<dbReference type="RefSeq" id="XP_009175336.1">
    <property type="nucleotide sequence ID" value="XM_009177072.1"/>
</dbReference>
<keyword evidence="6" id="KW-0539">Nucleus</keyword>
<keyword evidence="3" id="KW-0507">mRNA processing</keyword>